<organism evidence="1 2">
    <name type="scientific">Phocaeicola coprocola</name>
    <dbReference type="NCBI Taxonomy" id="310298"/>
    <lineage>
        <taxon>Bacteria</taxon>
        <taxon>Pseudomonadati</taxon>
        <taxon>Bacteroidota</taxon>
        <taxon>Bacteroidia</taxon>
        <taxon>Bacteroidales</taxon>
        <taxon>Bacteroidaceae</taxon>
        <taxon>Phocaeicola</taxon>
    </lineage>
</organism>
<accession>A0A412GYC7</accession>
<dbReference type="Pfam" id="PF12741">
    <property type="entry name" value="SusD-like"/>
    <property type="match status" value="1"/>
</dbReference>
<evidence type="ECO:0000313" key="1">
    <source>
        <dbReference type="EMBL" id="RGR99961.1"/>
    </source>
</evidence>
<keyword evidence="2" id="KW-1185">Reference proteome</keyword>
<dbReference type="RefSeq" id="WP_118482812.1">
    <property type="nucleotide sequence ID" value="NZ_QRUU01000003.1"/>
</dbReference>
<proteinExistence type="predicted"/>
<reference evidence="1 2" key="1">
    <citation type="submission" date="2018-08" db="EMBL/GenBank/DDBJ databases">
        <title>A genome reference for cultivated species of the human gut microbiota.</title>
        <authorList>
            <person name="Zou Y."/>
            <person name="Xue W."/>
            <person name="Luo G."/>
        </authorList>
    </citation>
    <scope>NUCLEOTIDE SEQUENCE [LARGE SCALE GENOMIC DNA]</scope>
    <source>
        <strain evidence="1 2">AF24-2</strain>
    </source>
</reference>
<dbReference type="Proteomes" id="UP000285864">
    <property type="component" value="Unassembled WGS sequence"/>
</dbReference>
<sequence length="540" mass="60621">MKKINQYKFIAGVFAVSLLTSCNYEEINTNPFELTDEEGVMDGVAVGGLITTIERTVFPVGTQADDTDIINQYQTDYHLSADCWSGFFGQNNTWGGGNSNVTYFLNDSWISGTYKRAYTNALDPWKKLKAAAEKNNTPEVFALAQILKISAWHKALECFGPMPYSHAADATMNIPFDSEKDIYTAIFKDLTEAIEILTEKAENGVEVMSEYDVVYAGNSTKWVKYANSLLLRLAMRVRYADEALSKQYVSQALNHSIGVMTAKDDEAQMSTGAGYTFRNNIYWLSEQYDESRMGSSMFSYLMGYEDPRLSAYFLPVDSKSTQGKEAFDGKQYQAVPAGHLYGKNDEYKMFSKPNIQAATPTYWLRASEVYFLRAEAALIWGGEFGNAEDLYKQGIEMSFQENGISSAVDAYMNSGKTPIKHEVGGSYSCSFAAPCATTVKFEGNTEQKLEKIMIQKWIALFPNGQEAWTEWRRTGYPKLNPVMANRGSSQGVTTEGGIRRMIYPISFYQTADGQKIYNEAVKMLSNGQDLPSTHLWWDCK</sequence>
<evidence type="ECO:0000313" key="2">
    <source>
        <dbReference type="Proteomes" id="UP000285864"/>
    </source>
</evidence>
<name>A0A412GYC7_9BACT</name>
<comment type="caution">
    <text evidence="1">The sequence shown here is derived from an EMBL/GenBank/DDBJ whole genome shotgun (WGS) entry which is preliminary data.</text>
</comment>
<dbReference type="AlphaFoldDB" id="A0A412GYC7"/>
<dbReference type="PROSITE" id="PS51257">
    <property type="entry name" value="PROKAR_LIPOPROTEIN"/>
    <property type="match status" value="1"/>
</dbReference>
<dbReference type="Gene3D" id="1.25.40.390">
    <property type="match status" value="1"/>
</dbReference>
<gene>
    <name evidence="1" type="ORF">DWY20_01240</name>
</gene>
<keyword evidence="1" id="KW-0449">Lipoprotein</keyword>
<dbReference type="InterPro" id="IPR024302">
    <property type="entry name" value="SusD-like"/>
</dbReference>
<dbReference type="InterPro" id="IPR011990">
    <property type="entry name" value="TPR-like_helical_dom_sf"/>
</dbReference>
<dbReference type="EMBL" id="QRUU01000003">
    <property type="protein sequence ID" value="RGR99961.1"/>
    <property type="molecule type" value="Genomic_DNA"/>
</dbReference>
<protein>
    <submittedName>
        <fullName evidence="1">SusD/RagB family nutrient-binding outer membrane lipoprotein</fullName>
    </submittedName>
</protein>
<dbReference type="SUPFAM" id="SSF48452">
    <property type="entry name" value="TPR-like"/>
    <property type="match status" value="1"/>
</dbReference>